<sequence length="200" mass="22493">MRFKITLCTALTALFLVHLAAAQDVPMKSIFNGKNLKGWTVQPEDNIWWTVDEGTIYVENDPTKTGSTLWTKKEYGDFVVQADFLMGKGVVDSGIFLRSEKDQIQIGISGSLKRDMTGSPYIPGKSYPVEAQGVAKLLKLDDWNTMKVRLVDQTYTVWLNGQEVMTYTSENMPEKGPIGLQLHPNNEMSIRFKNILVGKL</sequence>
<name>A0A1H7BUE8_9BACT</name>
<evidence type="ECO:0000313" key="3">
    <source>
        <dbReference type="EMBL" id="SEJ77015.1"/>
    </source>
</evidence>
<dbReference type="InterPro" id="IPR010496">
    <property type="entry name" value="AL/BT2_dom"/>
</dbReference>
<organism evidence="3 4">
    <name type="scientific">Cyclobacterium xiamenense</name>
    <dbReference type="NCBI Taxonomy" id="1297121"/>
    <lineage>
        <taxon>Bacteria</taxon>
        <taxon>Pseudomonadati</taxon>
        <taxon>Bacteroidota</taxon>
        <taxon>Cytophagia</taxon>
        <taxon>Cytophagales</taxon>
        <taxon>Cyclobacteriaceae</taxon>
        <taxon>Cyclobacterium</taxon>
    </lineage>
</organism>
<dbReference type="STRING" id="1416801.SAMN05192553_11226"/>
<dbReference type="Proteomes" id="UP000199403">
    <property type="component" value="Unassembled WGS sequence"/>
</dbReference>
<evidence type="ECO:0000313" key="4">
    <source>
        <dbReference type="Proteomes" id="UP000199403"/>
    </source>
</evidence>
<dbReference type="AlphaFoldDB" id="A0A1H7BUE8"/>
<reference evidence="4" key="1">
    <citation type="submission" date="2016-10" db="EMBL/GenBank/DDBJ databases">
        <authorList>
            <person name="Varghese N."/>
            <person name="Submissions S."/>
        </authorList>
    </citation>
    <scope>NUCLEOTIDE SEQUENCE [LARGE SCALE GENOMIC DNA]</scope>
    <source>
        <strain evidence="4">IBRC-M 10761</strain>
    </source>
</reference>
<dbReference type="Gene3D" id="2.60.120.560">
    <property type="entry name" value="Exo-inulinase, domain 1"/>
    <property type="match status" value="1"/>
</dbReference>
<dbReference type="Pfam" id="PF06439">
    <property type="entry name" value="3keto-disac_hyd"/>
    <property type="match status" value="1"/>
</dbReference>
<feature type="chain" id="PRO_5011703010" description="3-keto-alpha-glucoside-1,2-lyase/3-keto-2-hydroxy-glucal hydratase domain-containing protein" evidence="1">
    <location>
        <begin position="23"/>
        <end position="200"/>
    </location>
</feature>
<keyword evidence="4" id="KW-1185">Reference proteome</keyword>
<dbReference type="OrthoDB" id="1430606at2"/>
<evidence type="ECO:0000256" key="1">
    <source>
        <dbReference type="SAM" id="SignalP"/>
    </source>
</evidence>
<protein>
    <recommendedName>
        <fullName evidence="2">3-keto-alpha-glucoside-1,2-lyase/3-keto-2-hydroxy-glucal hydratase domain-containing protein</fullName>
    </recommendedName>
</protein>
<feature type="signal peptide" evidence="1">
    <location>
        <begin position="1"/>
        <end position="22"/>
    </location>
</feature>
<evidence type="ECO:0000259" key="2">
    <source>
        <dbReference type="Pfam" id="PF06439"/>
    </source>
</evidence>
<proteinExistence type="predicted"/>
<accession>A0A1H7BUE8</accession>
<keyword evidence="1" id="KW-0732">Signal</keyword>
<feature type="domain" description="3-keto-alpha-glucoside-1,2-lyase/3-keto-2-hydroxy-glucal hydratase" evidence="2">
    <location>
        <begin position="27"/>
        <end position="196"/>
    </location>
</feature>
<gene>
    <name evidence="3" type="ORF">SAMN05192553_11226</name>
</gene>
<dbReference type="RefSeq" id="WP_092178652.1">
    <property type="nucleotide sequence ID" value="NZ_FNZH01000012.1"/>
</dbReference>
<dbReference type="EMBL" id="FNZH01000012">
    <property type="protein sequence ID" value="SEJ77015.1"/>
    <property type="molecule type" value="Genomic_DNA"/>
</dbReference>
<dbReference type="GO" id="GO:0016787">
    <property type="term" value="F:hydrolase activity"/>
    <property type="evidence" value="ECO:0007669"/>
    <property type="project" value="InterPro"/>
</dbReference>